<dbReference type="Proteomes" id="UP000515981">
    <property type="component" value="Chromosome"/>
</dbReference>
<reference evidence="5 6" key="1">
    <citation type="submission" date="2020-08" db="EMBL/GenBank/DDBJ databases">
        <authorList>
            <person name="Liu C."/>
            <person name="Sun Q."/>
        </authorList>
    </citation>
    <scope>NUCLEOTIDE SEQUENCE [LARGE SCALE GENOMIC DNA]</scope>
    <source>
        <strain evidence="5 6">NSJ-8</strain>
    </source>
</reference>
<evidence type="ECO:0000256" key="3">
    <source>
        <dbReference type="ARBA" id="ARBA00023125"/>
    </source>
</evidence>
<accession>A0A7G9FY90</accession>
<dbReference type="Gene3D" id="1.10.287.1120">
    <property type="entry name" value="Bipartite methylase S protein"/>
    <property type="match status" value="1"/>
</dbReference>
<organism evidence="5 6">
    <name type="scientific">Simiaoa sunii</name>
    <dbReference type="NCBI Taxonomy" id="2763672"/>
    <lineage>
        <taxon>Bacteria</taxon>
        <taxon>Bacillati</taxon>
        <taxon>Bacillota</taxon>
        <taxon>Clostridia</taxon>
        <taxon>Lachnospirales</taxon>
        <taxon>Lachnospiraceae</taxon>
        <taxon>Simiaoa</taxon>
    </lineage>
</organism>
<dbReference type="PANTHER" id="PTHR30408:SF12">
    <property type="entry name" value="TYPE I RESTRICTION ENZYME MJAVIII SPECIFICITY SUBUNIT"/>
    <property type="match status" value="1"/>
</dbReference>
<dbReference type="InterPro" id="IPR000055">
    <property type="entry name" value="Restrct_endonuc_typeI_TRD"/>
</dbReference>
<keyword evidence="2" id="KW-0680">Restriction system</keyword>
<evidence type="ECO:0000313" key="6">
    <source>
        <dbReference type="Proteomes" id="UP000515981"/>
    </source>
</evidence>
<dbReference type="RefSeq" id="WP_249326745.1">
    <property type="nucleotide sequence ID" value="NZ_CP060633.1"/>
</dbReference>
<dbReference type="PANTHER" id="PTHR30408">
    <property type="entry name" value="TYPE-1 RESTRICTION ENZYME ECOKI SPECIFICITY PROTEIN"/>
    <property type="match status" value="1"/>
</dbReference>
<keyword evidence="3" id="KW-0238">DNA-binding</keyword>
<dbReference type="AlphaFoldDB" id="A0A7G9FY90"/>
<feature type="domain" description="Type I restriction modification DNA specificity" evidence="4">
    <location>
        <begin position="16"/>
        <end position="183"/>
    </location>
</feature>
<evidence type="ECO:0000259" key="4">
    <source>
        <dbReference type="Pfam" id="PF01420"/>
    </source>
</evidence>
<dbReference type="REBASE" id="442417">
    <property type="entry name" value="S.LbaNSJ8ORF5315P"/>
</dbReference>
<feature type="domain" description="Type I restriction modification DNA specificity" evidence="4">
    <location>
        <begin position="246"/>
        <end position="390"/>
    </location>
</feature>
<dbReference type="Gene3D" id="3.90.220.20">
    <property type="entry name" value="DNA methylase specificity domains"/>
    <property type="match status" value="2"/>
</dbReference>
<dbReference type="SUPFAM" id="SSF116734">
    <property type="entry name" value="DNA methylase specificity domain"/>
    <property type="match status" value="2"/>
</dbReference>
<keyword evidence="5" id="KW-0378">Hydrolase</keyword>
<dbReference type="KEGG" id="ssun:H9Q77_05320"/>
<gene>
    <name evidence="5" type="ORF">H9Q77_05320</name>
</gene>
<dbReference type="Pfam" id="PF01420">
    <property type="entry name" value="Methylase_S"/>
    <property type="match status" value="2"/>
</dbReference>
<comment type="similarity">
    <text evidence="1">Belongs to the type-I restriction system S methylase family.</text>
</comment>
<dbReference type="GO" id="GO:0004519">
    <property type="term" value="F:endonuclease activity"/>
    <property type="evidence" value="ECO:0007669"/>
    <property type="project" value="UniProtKB-KW"/>
</dbReference>
<evidence type="ECO:0000313" key="5">
    <source>
        <dbReference type="EMBL" id="QNM03522.1"/>
    </source>
</evidence>
<dbReference type="InterPro" id="IPR044946">
    <property type="entry name" value="Restrct_endonuc_typeI_TRD_sf"/>
</dbReference>
<evidence type="ECO:0000256" key="1">
    <source>
        <dbReference type="ARBA" id="ARBA00010923"/>
    </source>
</evidence>
<dbReference type="EMBL" id="CP060633">
    <property type="protein sequence ID" value="QNM03522.1"/>
    <property type="molecule type" value="Genomic_DNA"/>
</dbReference>
<dbReference type="InterPro" id="IPR052021">
    <property type="entry name" value="Type-I_RS_S_subunit"/>
</dbReference>
<keyword evidence="6" id="KW-1185">Reference proteome</keyword>
<keyword evidence="5" id="KW-0540">Nuclease</keyword>
<dbReference type="GO" id="GO:0003677">
    <property type="term" value="F:DNA binding"/>
    <property type="evidence" value="ECO:0007669"/>
    <property type="project" value="UniProtKB-KW"/>
</dbReference>
<evidence type="ECO:0000256" key="2">
    <source>
        <dbReference type="ARBA" id="ARBA00022747"/>
    </source>
</evidence>
<keyword evidence="5" id="KW-0255">Endonuclease</keyword>
<sequence length="425" mass="47948">MRKMKNSFEQWLGELPVSWGLSRIASLYKIRNTKVSDKDYMPLSVTMNGIVPQLETAAKTNAHDDRKLVRKGDFAINSRSDRRGSCGISEYDGSVSLINTILAPLGEMNPNYYNWLFHTTQFADEFYKWGHGIVDDLWTTGWQDMKKIMIPVPPLQEQKKIATFLDAQCTEIDALTADIQTQIDTLEQYKRSVITETVTKGLNLDAEMKDSGIDGAGGTPSHWKTTRLCYECYIRARLGWRGLKADEYVDEGYAFISAFNIQNGKLVWTPLNYITKERFDESPEIKLHSGDVLIVKDGAGVGKCARVDDLPMGGTAPNSSIAVITPSKNLDYRYVCYYLQSAVFNNFVLLLYNGMGVPHLTQEVMSKIKILVPPLKEQMVISDYLDAKCSEIDAVVETKKSQLATLDEYKKSLIFEYVTGKKEVV</sequence>
<protein>
    <submittedName>
        <fullName evidence="5">Restriction endonuclease subunit S</fullName>
    </submittedName>
</protein>
<dbReference type="GO" id="GO:0009307">
    <property type="term" value="P:DNA restriction-modification system"/>
    <property type="evidence" value="ECO:0007669"/>
    <property type="project" value="UniProtKB-KW"/>
</dbReference>
<proteinExistence type="inferred from homology"/>
<name>A0A7G9FY90_9FIRM</name>